<gene>
    <name evidence="2" type="ORF">PMAYCL1PPCAC_31139</name>
</gene>
<accession>A0AAN5IDV5</accession>
<name>A0AAN5IDV5_9BILA</name>
<evidence type="ECO:0000313" key="3">
    <source>
        <dbReference type="Proteomes" id="UP001328107"/>
    </source>
</evidence>
<feature type="compositionally biased region" description="Polar residues" evidence="1">
    <location>
        <begin position="68"/>
        <end position="82"/>
    </location>
</feature>
<keyword evidence="3" id="KW-1185">Reference proteome</keyword>
<comment type="caution">
    <text evidence="2">The sequence shown here is derived from an EMBL/GenBank/DDBJ whole genome shotgun (WGS) entry which is preliminary data.</text>
</comment>
<sequence length="119" mass="14113">MQTTPRNIKLICVSSMNQEYKWEEQARLQLFEYQAKEREGQALIRLSKWYLRDHNKSTLRSNRAPEVSQPQPCSSPCKTDQSWGIRGRSESAMRREWECTPVERRTALLSSHHVSFMRK</sequence>
<proteinExistence type="predicted"/>
<organism evidence="2 3">
    <name type="scientific">Pristionchus mayeri</name>
    <dbReference type="NCBI Taxonomy" id="1317129"/>
    <lineage>
        <taxon>Eukaryota</taxon>
        <taxon>Metazoa</taxon>
        <taxon>Ecdysozoa</taxon>
        <taxon>Nematoda</taxon>
        <taxon>Chromadorea</taxon>
        <taxon>Rhabditida</taxon>
        <taxon>Rhabditina</taxon>
        <taxon>Diplogasteromorpha</taxon>
        <taxon>Diplogasteroidea</taxon>
        <taxon>Neodiplogasteridae</taxon>
        <taxon>Pristionchus</taxon>
    </lineage>
</organism>
<dbReference type="Proteomes" id="UP001328107">
    <property type="component" value="Unassembled WGS sequence"/>
</dbReference>
<protein>
    <submittedName>
        <fullName evidence="2">Uncharacterized protein</fullName>
    </submittedName>
</protein>
<dbReference type="AlphaFoldDB" id="A0AAN5IDV5"/>
<dbReference type="EMBL" id="BTRK01000006">
    <property type="protein sequence ID" value="GMR60944.1"/>
    <property type="molecule type" value="Genomic_DNA"/>
</dbReference>
<evidence type="ECO:0000256" key="1">
    <source>
        <dbReference type="SAM" id="MobiDB-lite"/>
    </source>
</evidence>
<reference evidence="3" key="1">
    <citation type="submission" date="2022-10" db="EMBL/GenBank/DDBJ databases">
        <title>Genome assembly of Pristionchus species.</title>
        <authorList>
            <person name="Yoshida K."/>
            <person name="Sommer R.J."/>
        </authorList>
    </citation>
    <scope>NUCLEOTIDE SEQUENCE [LARGE SCALE GENOMIC DNA]</scope>
    <source>
        <strain evidence="3">RS5460</strain>
    </source>
</reference>
<evidence type="ECO:0000313" key="2">
    <source>
        <dbReference type="EMBL" id="GMR60944.1"/>
    </source>
</evidence>
<feature type="region of interest" description="Disordered" evidence="1">
    <location>
        <begin position="59"/>
        <end position="89"/>
    </location>
</feature>